<dbReference type="SUPFAM" id="SSF48371">
    <property type="entry name" value="ARM repeat"/>
    <property type="match status" value="1"/>
</dbReference>
<dbReference type="GO" id="GO:0005654">
    <property type="term" value="C:nucleoplasm"/>
    <property type="evidence" value="ECO:0007669"/>
    <property type="project" value="TreeGrafter"/>
</dbReference>
<dbReference type="Proteomes" id="UP001152836">
    <property type="component" value="Unassembled WGS sequence"/>
</dbReference>
<dbReference type="SUPFAM" id="SSF50729">
    <property type="entry name" value="PH domain-like"/>
    <property type="match status" value="1"/>
</dbReference>
<dbReference type="InterPro" id="IPR016024">
    <property type="entry name" value="ARM-type_fold"/>
</dbReference>
<accession>A0AAU9YZ68</accession>
<dbReference type="InterPro" id="IPR051137">
    <property type="entry name" value="PP4R3-like"/>
</dbReference>
<dbReference type="InterPro" id="IPR006887">
    <property type="entry name" value="P4R3-like_central_dom"/>
</dbReference>
<dbReference type="InterPro" id="IPR011993">
    <property type="entry name" value="PH-like_dom_sf"/>
</dbReference>
<proteinExistence type="inferred from homology"/>
<gene>
    <name evidence="5" type="primary">4930415L06Rik</name>
    <name evidence="5" type="ORF">PHOROB_LOCUS3899</name>
</gene>
<protein>
    <submittedName>
        <fullName evidence="5">4930415L06Rik protein</fullName>
    </submittedName>
</protein>
<dbReference type="GO" id="GO:0030289">
    <property type="term" value="C:protein phosphatase 4 complex"/>
    <property type="evidence" value="ECO:0007669"/>
    <property type="project" value="TreeGrafter"/>
</dbReference>
<dbReference type="PANTHER" id="PTHR23318">
    <property type="entry name" value="ATP SYNTHASE GAMMA-RELATED"/>
    <property type="match status" value="1"/>
</dbReference>
<keyword evidence="6" id="KW-1185">Reference proteome</keyword>
<dbReference type="PANTHER" id="PTHR23318:SF19">
    <property type="entry name" value="PROTEIN PPP4R3C"/>
    <property type="match status" value="1"/>
</dbReference>
<reference evidence="5" key="1">
    <citation type="submission" date="2022-06" db="EMBL/GenBank/DDBJ databases">
        <authorList>
            <person name="Andreotti S."/>
            <person name="Wyler E."/>
        </authorList>
    </citation>
    <scope>NUCLEOTIDE SEQUENCE</scope>
</reference>
<feature type="domain" description="Serine/threonine-protein phosphatase 4 regulatory subunit 3-like central" evidence="3">
    <location>
        <begin position="154"/>
        <end position="652"/>
    </location>
</feature>
<feature type="compositionally biased region" description="Acidic residues" evidence="2">
    <location>
        <begin position="757"/>
        <end position="767"/>
    </location>
</feature>
<dbReference type="InterPro" id="IPR055236">
    <property type="entry name" value="EVH1_PP4R3"/>
</dbReference>
<dbReference type="GO" id="GO:0006974">
    <property type="term" value="P:DNA damage response"/>
    <property type="evidence" value="ECO:0007669"/>
    <property type="project" value="TreeGrafter"/>
</dbReference>
<evidence type="ECO:0000259" key="4">
    <source>
        <dbReference type="Pfam" id="PF22972"/>
    </source>
</evidence>
<comment type="similarity">
    <text evidence="1">Belongs to the SMEK family.</text>
</comment>
<feature type="compositionally biased region" description="Basic and acidic residues" evidence="2">
    <location>
        <begin position="768"/>
        <end position="781"/>
    </location>
</feature>
<comment type="caution">
    <text evidence="5">The sequence shown here is derived from an EMBL/GenBank/DDBJ whole genome shotgun (WGS) entry which is preliminary data.</text>
</comment>
<name>A0AAU9YZ68_PHORO</name>
<evidence type="ECO:0000313" key="6">
    <source>
        <dbReference type="Proteomes" id="UP001152836"/>
    </source>
</evidence>
<sequence>MWPREAKSQIHPHDRFYRVKVYVRKEDEEWEHLGSGQISTKYIGRLQDVCLLVHSKSNDSLIMECTIHHNVPYRRLKRNLITWTEPNNLTIAIRFRDPDGCQDIWEDICQVQGKDPSVQITQEPTDDLDVFQELPNIQNLYEMQTCENSTLEHIADLFNFVEESPCYKERLALLLENEDYIKKLLQIFHICENQKNMEGLYYLYIIVRGMLFLNNMPLYKILFSDECIMDVLGCLEYDPILDHPYRHREFLTKNAKFKEVMPITCSKLRQKIDQTYRVQYIHDILFPTSSKFHDNRLCEFTTFISYNKIEIVTMLQEDEMLLHEVFAQLKDNTISHERQLELLFFFKEFCEFGKILNSQNKDELLQTVINLGLMSALKVSVLKQDYQTKEAGIDIFTRLVEYNPQIVRMYAMEEAQASENYDDLLINIMIKQIICDPDHESPYVLSLTAVLRAILDPQSMCTTGDRCEKEKFMNFFYSHCMNNLAEPILSIPGQSDSDDNRANIYPDNYQNAQLLGVVLELLTFCVKHHTTYIRNYILSNNLLSRVLVLTSSKHTFLVLCAIRFMRQMVGHNDEIYNLYIMKKNLFEPVIKAFTRNGERNNMLNSAIIELFEFIREENIKSLIANVVENFFTALESIEYVQTFKGLKVKFEEEKERESQMRKNLRNIVYQIVYCTHKKSMEVQSKEEMCSGESTEAILPMGSDFPNHYDMFVRIKDTSENVEQPERKAFDCSSSHSDASANRKCEPNYSHKIPLVDYPDDDDDDVDNEDHHDIDKEEEQPLPKRSKLGS</sequence>
<evidence type="ECO:0000256" key="1">
    <source>
        <dbReference type="ARBA" id="ARBA00008809"/>
    </source>
</evidence>
<dbReference type="EMBL" id="CALSGD010001146">
    <property type="protein sequence ID" value="CAH6784740.1"/>
    <property type="molecule type" value="Genomic_DNA"/>
</dbReference>
<feature type="domain" description="PP4R3 EVH1-like" evidence="4">
    <location>
        <begin position="18"/>
        <end position="113"/>
    </location>
</feature>
<dbReference type="GO" id="GO:0072542">
    <property type="term" value="F:protein phosphatase activator activity"/>
    <property type="evidence" value="ECO:0007669"/>
    <property type="project" value="TreeGrafter"/>
</dbReference>
<dbReference type="Pfam" id="PF22972">
    <property type="entry name" value="EVH1_PP4R3"/>
    <property type="match status" value="1"/>
</dbReference>
<dbReference type="Gene3D" id="2.30.29.30">
    <property type="entry name" value="Pleckstrin-homology domain (PH domain)/Phosphotyrosine-binding domain (PTB)"/>
    <property type="match status" value="1"/>
</dbReference>
<dbReference type="AlphaFoldDB" id="A0AAU9YZ68"/>
<evidence type="ECO:0000259" key="3">
    <source>
        <dbReference type="Pfam" id="PF04802"/>
    </source>
</evidence>
<organism evidence="5 6">
    <name type="scientific">Phodopus roborovskii</name>
    <name type="common">Roborovski's desert hamster</name>
    <name type="synonym">Cricetulus roborovskii</name>
    <dbReference type="NCBI Taxonomy" id="109678"/>
    <lineage>
        <taxon>Eukaryota</taxon>
        <taxon>Metazoa</taxon>
        <taxon>Chordata</taxon>
        <taxon>Craniata</taxon>
        <taxon>Vertebrata</taxon>
        <taxon>Euteleostomi</taxon>
        <taxon>Mammalia</taxon>
        <taxon>Eutheria</taxon>
        <taxon>Euarchontoglires</taxon>
        <taxon>Glires</taxon>
        <taxon>Rodentia</taxon>
        <taxon>Myomorpha</taxon>
        <taxon>Muroidea</taxon>
        <taxon>Cricetidae</taxon>
        <taxon>Cricetinae</taxon>
        <taxon>Phodopus</taxon>
    </lineage>
</organism>
<dbReference type="Pfam" id="PF04802">
    <property type="entry name" value="PP4R3"/>
    <property type="match status" value="1"/>
</dbReference>
<evidence type="ECO:0000256" key="2">
    <source>
        <dbReference type="SAM" id="MobiDB-lite"/>
    </source>
</evidence>
<evidence type="ECO:0000313" key="5">
    <source>
        <dbReference type="EMBL" id="CAH6784740.1"/>
    </source>
</evidence>
<feature type="region of interest" description="Disordered" evidence="2">
    <location>
        <begin position="723"/>
        <end position="789"/>
    </location>
</feature>